<dbReference type="SMART" id="SM00382">
    <property type="entry name" value="AAA"/>
    <property type="match status" value="2"/>
</dbReference>
<protein>
    <submittedName>
        <fullName evidence="7">S-DNA-T family DNA segregation ATPase FtsK/SpoIIIE</fullName>
    </submittedName>
</protein>
<keyword evidence="1 3" id="KW-0547">Nucleotide-binding</keyword>
<keyword evidence="2 3" id="KW-0067">ATP-binding</keyword>
<evidence type="ECO:0000256" key="2">
    <source>
        <dbReference type="ARBA" id="ARBA00022840"/>
    </source>
</evidence>
<dbReference type="Proteomes" id="UP000549113">
    <property type="component" value="Unassembled WGS sequence"/>
</dbReference>
<dbReference type="AlphaFoldDB" id="A0AA40SNR3"/>
<reference evidence="7 8" key="1">
    <citation type="submission" date="2020-08" db="EMBL/GenBank/DDBJ databases">
        <title>Sequencing the genomes of 1000 actinobacteria strains.</title>
        <authorList>
            <person name="Klenk H.-P."/>
        </authorList>
    </citation>
    <scope>NUCLEOTIDE SEQUENCE [LARGE SCALE GENOMIC DNA]</scope>
    <source>
        <strain evidence="7 8">DSM 19600</strain>
    </source>
</reference>
<dbReference type="PANTHER" id="PTHR22683">
    <property type="entry name" value="SPORULATION PROTEIN RELATED"/>
    <property type="match status" value="1"/>
</dbReference>
<feature type="transmembrane region" description="Helical" evidence="5">
    <location>
        <begin position="77"/>
        <end position="96"/>
    </location>
</feature>
<feature type="region of interest" description="Disordered" evidence="4">
    <location>
        <begin position="1"/>
        <end position="46"/>
    </location>
</feature>
<dbReference type="PANTHER" id="PTHR22683:SF1">
    <property type="entry name" value="TYPE VII SECRETION SYSTEM PROTEIN ESSC"/>
    <property type="match status" value="1"/>
</dbReference>
<dbReference type="RefSeq" id="WP_248198890.1">
    <property type="nucleotide sequence ID" value="NZ_BAABCO010000001.1"/>
</dbReference>
<dbReference type="InterPro" id="IPR050206">
    <property type="entry name" value="FtsK/SpoIIIE/SftA"/>
</dbReference>
<organism evidence="7 8">
    <name type="scientific">Microbacterium invictum</name>
    <dbReference type="NCBI Taxonomy" id="515415"/>
    <lineage>
        <taxon>Bacteria</taxon>
        <taxon>Bacillati</taxon>
        <taxon>Actinomycetota</taxon>
        <taxon>Actinomycetes</taxon>
        <taxon>Micrococcales</taxon>
        <taxon>Microbacteriaceae</taxon>
        <taxon>Microbacterium</taxon>
    </lineage>
</organism>
<evidence type="ECO:0000259" key="6">
    <source>
        <dbReference type="PROSITE" id="PS50901"/>
    </source>
</evidence>
<comment type="caution">
    <text evidence="7">The sequence shown here is derived from an EMBL/GenBank/DDBJ whole genome shotgun (WGS) entry which is preliminary data.</text>
</comment>
<dbReference type="InterPro" id="IPR003593">
    <property type="entry name" value="AAA+_ATPase"/>
</dbReference>
<dbReference type="InterPro" id="IPR002543">
    <property type="entry name" value="FtsK_dom"/>
</dbReference>
<dbReference type="Pfam" id="PF01580">
    <property type="entry name" value="FtsK_SpoIIIE"/>
    <property type="match status" value="1"/>
</dbReference>
<feature type="binding site" evidence="3">
    <location>
        <begin position="385"/>
        <end position="392"/>
    </location>
    <ligand>
        <name>ATP</name>
        <dbReference type="ChEBI" id="CHEBI:30616"/>
    </ligand>
</feature>
<evidence type="ECO:0000256" key="4">
    <source>
        <dbReference type="SAM" id="MobiDB-lite"/>
    </source>
</evidence>
<evidence type="ECO:0000256" key="3">
    <source>
        <dbReference type="PROSITE-ProRule" id="PRU00289"/>
    </source>
</evidence>
<keyword evidence="5" id="KW-1133">Transmembrane helix</keyword>
<evidence type="ECO:0000313" key="7">
    <source>
        <dbReference type="EMBL" id="MBB4139630.1"/>
    </source>
</evidence>
<gene>
    <name evidence="7" type="ORF">BKA10_001424</name>
</gene>
<evidence type="ECO:0000256" key="1">
    <source>
        <dbReference type="ARBA" id="ARBA00022741"/>
    </source>
</evidence>
<keyword evidence="5" id="KW-0812">Transmembrane</keyword>
<feature type="transmembrane region" description="Helical" evidence="5">
    <location>
        <begin position="53"/>
        <end position="71"/>
    </location>
</feature>
<keyword evidence="5" id="KW-0472">Membrane</keyword>
<dbReference type="PROSITE" id="PS50901">
    <property type="entry name" value="FTSK"/>
    <property type="match status" value="1"/>
</dbReference>
<dbReference type="CDD" id="cd01127">
    <property type="entry name" value="TrwB_TraG_TraD_VirD4"/>
    <property type="match status" value="1"/>
</dbReference>
<feature type="domain" description="FtsK" evidence="6">
    <location>
        <begin position="367"/>
        <end position="550"/>
    </location>
</feature>
<proteinExistence type="predicted"/>
<dbReference type="GO" id="GO:0005524">
    <property type="term" value="F:ATP binding"/>
    <property type="evidence" value="ECO:0007669"/>
    <property type="project" value="UniProtKB-UniRule"/>
</dbReference>
<dbReference type="Gene3D" id="3.40.50.300">
    <property type="entry name" value="P-loop containing nucleotide triphosphate hydrolases"/>
    <property type="match status" value="3"/>
</dbReference>
<dbReference type="SUPFAM" id="SSF52540">
    <property type="entry name" value="P-loop containing nucleoside triphosphate hydrolases"/>
    <property type="match status" value="2"/>
</dbReference>
<evidence type="ECO:0000256" key="5">
    <source>
        <dbReference type="SAM" id="Phobius"/>
    </source>
</evidence>
<dbReference type="EMBL" id="JACIFH010000001">
    <property type="protein sequence ID" value="MBB4139630.1"/>
    <property type="molecule type" value="Genomic_DNA"/>
</dbReference>
<dbReference type="InterPro" id="IPR027417">
    <property type="entry name" value="P-loop_NTPase"/>
</dbReference>
<dbReference type="GO" id="GO:0003677">
    <property type="term" value="F:DNA binding"/>
    <property type="evidence" value="ECO:0007669"/>
    <property type="project" value="InterPro"/>
</dbReference>
<accession>A0AA40SNR3</accession>
<sequence length="962" mass="100545">MRTADPGRPATDEHLEGDDLTGTHGPLHSAEPPGADEPLRLPTPPAPVSRPPLPLMAAIVPVVGAVVLWRVTGSMFALWFAALGPLMAAASVLDGLRGRRKQRRAAAREADAAFDRADASLRRRHDRERHARWVRYPDVAGYARTGDDVWRAVPGRGDALVIGRGLDASAVRVSGGDDTARARDLRRRAQRLDDAPVTVPLHAGVAVVGPPTPAAAVVRALALQVCLAQPPGTVRVLDEGTLCPPGLPHAHGGRTLYAGDAGRRLPNDIDIPLVRVAPGAPPPPRCAAVLTLTGADTARLDHDGTSRDVRVEAVSAGQAAAVAEALRDRAATLAGAADAPTTLTALLDAAPRPHPSSLAAPIGTTADRPAVLDLVADGPHAIVIGVTGSGKSELLTSWIVALCAAHTPSDVCFLLVDFKGGRTFDALEPLPHVTGVLTDLDETAALRAVESLRAEIRHRERVLADADARDVAEADGALPRLVIVVDEYAALVAAHPALHELFGDIAARGRALGMHLVLASQRAAGVFRDAVLANAPLRISLRVADAGDSRAVLGTDEAALLSGAADAVGTALVRRAADSAARTVRVARCEPGTIAALAVRHAGAGKARRPWLPALPEKIPLQPLRRPEAIVLGVADEPEHQRQPTVVLDPGEPGLVVVGQAGAGRTTVLRAIAAQAARQHWVGGSPEQAWDAIGEITAAERGTVVLVDDVDALLTRLPGDYAIQAAERLERSAREARARGILLVLSTQRLGGPVARIADLLPRRLLLALPSRADHVAAGGDSRDHVPDAPPGRGRWGRTLLQVADPGDAPAASIDDLRHARGQAAACHYPGRRATAFVTPGGAATRAVLREWMDAGVPTHALDEVAAAGTRKLPPGAVVWGPPDAWLAQWRMLALARTDADLLVDAACAAEYRSVTGSRDLPPFALAGAGRAWLHRADRDEAVRRVLLPGPAPETRAAAGRR</sequence>
<keyword evidence="8" id="KW-1185">Reference proteome</keyword>
<name>A0AA40SNR3_9MICO</name>
<evidence type="ECO:0000313" key="8">
    <source>
        <dbReference type="Proteomes" id="UP000549113"/>
    </source>
</evidence>